<name>A0A376WW85_ECOLX</name>
<evidence type="ECO:0000313" key="2">
    <source>
        <dbReference type="EMBL" id="STJ54277.1"/>
    </source>
</evidence>
<dbReference type="AlphaFoldDB" id="A0A376WW85"/>
<dbReference type="EMBL" id="UGDD01000002">
    <property type="protein sequence ID" value="STJ54277.1"/>
    <property type="molecule type" value="Genomic_DNA"/>
</dbReference>
<accession>A0A376WW85</accession>
<organism evidence="2 3">
    <name type="scientific">Escherichia coli</name>
    <dbReference type="NCBI Taxonomy" id="562"/>
    <lineage>
        <taxon>Bacteria</taxon>
        <taxon>Pseudomonadati</taxon>
        <taxon>Pseudomonadota</taxon>
        <taxon>Gammaproteobacteria</taxon>
        <taxon>Enterobacterales</taxon>
        <taxon>Enterobacteriaceae</taxon>
        <taxon>Escherichia</taxon>
    </lineage>
</organism>
<dbReference type="InterPro" id="IPR001932">
    <property type="entry name" value="PPM-type_phosphatase-like_dom"/>
</dbReference>
<evidence type="ECO:0000313" key="3">
    <source>
        <dbReference type="Proteomes" id="UP000254503"/>
    </source>
</evidence>
<evidence type="ECO:0000259" key="1">
    <source>
        <dbReference type="Pfam" id="PF13672"/>
    </source>
</evidence>
<dbReference type="Proteomes" id="UP000254503">
    <property type="component" value="Unassembled WGS sequence"/>
</dbReference>
<gene>
    <name evidence="2" type="primary">yegK_1</name>
    <name evidence="2" type="ORF">NCTC9045_02155</name>
</gene>
<dbReference type="Pfam" id="PF13672">
    <property type="entry name" value="PP2C_2"/>
    <property type="match status" value="1"/>
</dbReference>
<sequence>MQVAWLNDQQPLLSVFVADGAGQCLAGGEGAMLAVNEAMAYMSQKCRAGNWGLMMSSPRILC</sequence>
<proteinExistence type="predicted"/>
<protein>
    <submittedName>
        <fullName evidence="2">Protein</fullName>
    </submittedName>
</protein>
<feature type="domain" description="PPM-type phosphatase" evidence="1">
    <location>
        <begin position="5"/>
        <end position="48"/>
    </location>
</feature>
<reference evidence="2 3" key="1">
    <citation type="submission" date="2018-06" db="EMBL/GenBank/DDBJ databases">
        <authorList>
            <consortium name="Pathogen Informatics"/>
            <person name="Doyle S."/>
        </authorList>
    </citation>
    <scope>NUCLEOTIDE SEQUENCE [LARGE SCALE GENOMIC DNA]</scope>
    <source>
        <strain evidence="2 3">NCTC9045</strain>
    </source>
</reference>